<dbReference type="PANTHER" id="PTHR30069:SF53">
    <property type="entry name" value="COLICIN I RECEPTOR-RELATED"/>
    <property type="match status" value="1"/>
</dbReference>
<keyword evidence="16" id="KW-1185">Reference proteome</keyword>
<feature type="chain" id="PRO_5019310778" evidence="12">
    <location>
        <begin position="30"/>
        <end position="684"/>
    </location>
</feature>
<comment type="similarity">
    <text evidence="10 11">Belongs to the TonB-dependent receptor family.</text>
</comment>
<comment type="subcellular location">
    <subcellularLocation>
        <location evidence="1 10">Cell outer membrane</location>
        <topology evidence="1 10">Multi-pass membrane protein</topology>
    </subcellularLocation>
</comment>
<keyword evidence="9 10" id="KW-0998">Cell outer membrane</keyword>
<evidence type="ECO:0000256" key="4">
    <source>
        <dbReference type="ARBA" id="ARBA00022692"/>
    </source>
</evidence>
<dbReference type="SUPFAM" id="SSF56935">
    <property type="entry name" value="Porins"/>
    <property type="match status" value="1"/>
</dbReference>
<evidence type="ECO:0000256" key="12">
    <source>
        <dbReference type="SAM" id="SignalP"/>
    </source>
</evidence>
<protein>
    <submittedName>
        <fullName evidence="15">TonB-dependent receptor</fullName>
    </submittedName>
</protein>
<keyword evidence="2 10" id="KW-0813">Transport</keyword>
<dbReference type="PANTHER" id="PTHR30069">
    <property type="entry name" value="TONB-DEPENDENT OUTER MEMBRANE RECEPTOR"/>
    <property type="match status" value="1"/>
</dbReference>
<dbReference type="InterPro" id="IPR036942">
    <property type="entry name" value="Beta-barrel_TonB_sf"/>
</dbReference>
<dbReference type="Pfam" id="PF07715">
    <property type="entry name" value="Plug"/>
    <property type="match status" value="1"/>
</dbReference>
<evidence type="ECO:0000256" key="7">
    <source>
        <dbReference type="ARBA" id="ARBA00023077"/>
    </source>
</evidence>
<feature type="domain" description="TonB-dependent receptor-like beta-barrel" evidence="13">
    <location>
        <begin position="248"/>
        <end position="656"/>
    </location>
</feature>
<dbReference type="InterPro" id="IPR039426">
    <property type="entry name" value="TonB-dep_rcpt-like"/>
</dbReference>
<evidence type="ECO:0000256" key="5">
    <source>
        <dbReference type="ARBA" id="ARBA00022729"/>
    </source>
</evidence>
<evidence type="ECO:0000256" key="3">
    <source>
        <dbReference type="ARBA" id="ARBA00022452"/>
    </source>
</evidence>
<keyword evidence="4 10" id="KW-0812">Transmembrane</keyword>
<accession>A0A420EAB7</accession>
<keyword evidence="15" id="KW-0675">Receptor</keyword>
<dbReference type="Proteomes" id="UP000284395">
    <property type="component" value="Unassembled WGS sequence"/>
</dbReference>
<sequence length="684" mass="74078">MRFNHYFRRSLLIGSAAILSAGFASTALADEAPAASDAAAPELDVDEDEIVVTATATGVNLRDAPASIAVITHEEIERQPVQSIGELLGRLPGVTGGISPTGAMSKISIRGLPDNYTLMLVDGRRIGSSRDITYRPDMGRQGLNWISPDMIERIEVVRGPMSSIYGSDAMGGVINIITRKIAPTWRGSSNSSYTKQEDGDRGDAYQIGLNVRGPVTQNLGLRIGGTYARTNPDEMDISGDNGTAGVSNSTLNGQLNWQPVKDQTFSVEASYGVEDPVAPSETDVDGDTQSSWGAKTERVSLRAGHEGKWGFGTSRIDIYHNTFKNEDESADGGTSEFKETIVEALFNFELSFLAQHKIALGGQYRDEELTNTRTIGTIPIDYDGNVVDGATLSGDTAAIFAEDQITLMKDLNLTLGGRLDHHHRYGSNFSPRAYVVWHPIEAVTVKGGVSRGFRAPSLKENSAGAATFSRGGGCGSLTGLGYTSGGCYMAGNPDLEPEKSTNYEIGLAYDSAPLSLSATYFNTKFKNKIEYAPLGYFEGLWWTMMSNVERARTEGVEMTGKVKFLPSLSLRGNVTWMAKAKNLDTGEDLITAPEWSAFSSLDWSPKEDVNLFLTGQYTGKQLGAADTITKGYWTFDLGSSIDVSESVTLRAGVRNLFDKMITGDSDFSYYSPGRRYFIGVTSRF</sequence>
<keyword evidence="8 10" id="KW-0472">Membrane</keyword>
<proteinExistence type="inferred from homology"/>
<feature type="domain" description="TonB-dependent receptor plug" evidence="14">
    <location>
        <begin position="61"/>
        <end position="173"/>
    </location>
</feature>
<evidence type="ECO:0000256" key="8">
    <source>
        <dbReference type="ARBA" id="ARBA00023136"/>
    </source>
</evidence>
<dbReference type="InterPro" id="IPR006311">
    <property type="entry name" value="TAT_signal"/>
</dbReference>
<dbReference type="Gene3D" id="2.170.130.10">
    <property type="entry name" value="TonB-dependent receptor, plug domain"/>
    <property type="match status" value="1"/>
</dbReference>
<evidence type="ECO:0000256" key="10">
    <source>
        <dbReference type="PROSITE-ProRule" id="PRU01360"/>
    </source>
</evidence>
<evidence type="ECO:0000313" key="15">
    <source>
        <dbReference type="EMBL" id="RKF17611.1"/>
    </source>
</evidence>
<evidence type="ECO:0000259" key="14">
    <source>
        <dbReference type="Pfam" id="PF07715"/>
    </source>
</evidence>
<organism evidence="15 16">
    <name type="scientific">Altericroceibacterium spongiae</name>
    <dbReference type="NCBI Taxonomy" id="2320269"/>
    <lineage>
        <taxon>Bacteria</taxon>
        <taxon>Pseudomonadati</taxon>
        <taxon>Pseudomonadota</taxon>
        <taxon>Alphaproteobacteria</taxon>
        <taxon>Sphingomonadales</taxon>
        <taxon>Erythrobacteraceae</taxon>
        <taxon>Altericroceibacterium</taxon>
    </lineage>
</organism>
<evidence type="ECO:0000256" key="1">
    <source>
        <dbReference type="ARBA" id="ARBA00004571"/>
    </source>
</evidence>
<dbReference type="OrthoDB" id="9796221at2"/>
<dbReference type="PROSITE" id="PS51318">
    <property type="entry name" value="TAT"/>
    <property type="match status" value="1"/>
</dbReference>
<keyword evidence="5 12" id="KW-0732">Signal</keyword>
<dbReference type="InterPro" id="IPR000531">
    <property type="entry name" value="Beta-barrel_TonB"/>
</dbReference>
<evidence type="ECO:0000259" key="13">
    <source>
        <dbReference type="Pfam" id="PF00593"/>
    </source>
</evidence>
<dbReference type="RefSeq" id="WP_120325989.1">
    <property type="nucleotide sequence ID" value="NZ_RAPF01000014.1"/>
</dbReference>
<dbReference type="Pfam" id="PF00593">
    <property type="entry name" value="TonB_dep_Rec_b-barrel"/>
    <property type="match status" value="1"/>
</dbReference>
<dbReference type="Gene3D" id="2.40.170.20">
    <property type="entry name" value="TonB-dependent receptor, beta-barrel domain"/>
    <property type="match status" value="1"/>
</dbReference>
<reference evidence="15 16" key="1">
    <citation type="submission" date="2018-09" db="EMBL/GenBank/DDBJ databases">
        <title>Altererythrobacter spongiae sp. nov., isolated from a marine sponge.</title>
        <authorList>
            <person name="Zhuang L."/>
            <person name="Luo L."/>
        </authorList>
    </citation>
    <scope>NUCLEOTIDE SEQUENCE [LARGE SCALE GENOMIC DNA]</scope>
    <source>
        <strain evidence="15 16">HN-Y73</strain>
    </source>
</reference>
<dbReference type="PROSITE" id="PS52016">
    <property type="entry name" value="TONB_DEPENDENT_REC_3"/>
    <property type="match status" value="1"/>
</dbReference>
<keyword evidence="3 10" id="KW-1134">Transmembrane beta strand</keyword>
<dbReference type="InterPro" id="IPR037066">
    <property type="entry name" value="Plug_dom_sf"/>
</dbReference>
<feature type="signal peptide" evidence="12">
    <location>
        <begin position="1"/>
        <end position="29"/>
    </location>
</feature>
<keyword evidence="6" id="KW-0406">Ion transport</keyword>
<dbReference type="GO" id="GO:0015344">
    <property type="term" value="F:siderophore uptake transmembrane transporter activity"/>
    <property type="evidence" value="ECO:0007669"/>
    <property type="project" value="TreeGrafter"/>
</dbReference>
<dbReference type="CDD" id="cd01347">
    <property type="entry name" value="ligand_gated_channel"/>
    <property type="match status" value="1"/>
</dbReference>
<evidence type="ECO:0000256" key="9">
    <source>
        <dbReference type="ARBA" id="ARBA00023237"/>
    </source>
</evidence>
<evidence type="ECO:0000256" key="2">
    <source>
        <dbReference type="ARBA" id="ARBA00022448"/>
    </source>
</evidence>
<gene>
    <name evidence="15" type="ORF">D6851_16420</name>
</gene>
<keyword evidence="7 11" id="KW-0798">TonB box</keyword>
<dbReference type="InterPro" id="IPR012910">
    <property type="entry name" value="Plug_dom"/>
</dbReference>
<evidence type="ECO:0000313" key="16">
    <source>
        <dbReference type="Proteomes" id="UP000284395"/>
    </source>
</evidence>
<dbReference type="EMBL" id="RAPF01000014">
    <property type="protein sequence ID" value="RKF17611.1"/>
    <property type="molecule type" value="Genomic_DNA"/>
</dbReference>
<dbReference type="GO" id="GO:0044718">
    <property type="term" value="P:siderophore transmembrane transport"/>
    <property type="evidence" value="ECO:0007669"/>
    <property type="project" value="TreeGrafter"/>
</dbReference>
<name>A0A420EAB7_9SPHN</name>
<dbReference type="GO" id="GO:0009279">
    <property type="term" value="C:cell outer membrane"/>
    <property type="evidence" value="ECO:0007669"/>
    <property type="project" value="UniProtKB-SubCell"/>
</dbReference>
<comment type="caution">
    <text evidence="15">The sequence shown here is derived from an EMBL/GenBank/DDBJ whole genome shotgun (WGS) entry which is preliminary data.</text>
</comment>
<evidence type="ECO:0000256" key="11">
    <source>
        <dbReference type="RuleBase" id="RU003357"/>
    </source>
</evidence>
<dbReference type="AlphaFoldDB" id="A0A420EAB7"/>
<evidence type="ECO:0000256" key="6">
    <source>
        <dbReference type="ARBA" id="ARBA00023065"/>
    </source>
</evidence>